<sequence length="385" mass="43996">MNPTVALPYWDSTLESRLPDPATTSLFSSHLMGDINSHGNVYGEHFNNWIVNGRRLRREPGRQGQPFTESDIHTIMGKTDLSSILAFTASRPGCPYPTDWTCLEYMNQNTLLWVGGDISEQTTATSDPLFFLHHAFLDYLWESWRQSHQTPDERISLYPIDSPNCSSGDHFAISPMNPFQPLRNIDGLSDAYISQLYTFAPRPMCHGGVDEECHSKYLFCDRSHGYPHCAAKIKPHGPCAGFIRGEKPCMGGVCIEGLCREANMQINQKAAESSRSKHRLRKRDELCFNEHECCSIWGSNGECSTNFEYMSKWCRATCRWCIPSTYDLRIECSDRHSHCSSWTAQGECRKNYLWMTENCRRSCGKCDKHRKDVCKIGQPYDPLSR</sequence>
<dbReference type="InterPro" id="IPR050316">
    <property type="entry name" value="Tyrosinase/Hemocyanin"/>
</dbReference>
<comment type="caution">
    <text evidence="2">Lacks conserved residue(s) required for the propagation of feature annotation.</text>
</comment>
<dbReference type="SUPFAM" id="SSF48056">
    <property type="entry name" value="Di-copper centre-containing domain"/>
    <property type="match status" value="1"/>
</dbReference>
<dbReference type="GO" id="GO:0046872">
    <property type="term" value="F:metal ion binding"/>
    <property type="evidence" value="ECO:0007669"/>
    <property type="project" value="UniProtKB-KW"/>
</dbReference>
<keyword evidence="1" id="KW-0479">Metal-binding</keyword>
<dbReference type="InterPro" id="IPR008922">
    <property type="entry name" value="Di-copper_centre_dom_sf"/>
</dbReference>
<dbReference type="PROSITE" id="PS51670">
    <property type="entry name" value="SHKT"/>
    <property type="match status" value="2"/>
</dbReference>
<dbReference type="Proteomes" id="UP001608902">
    <property type="component" value="Unassembled WGS sequence"/>
</dbReference>
<feature type="disulfide bond" evidence="2">
    <location>
        <begin position="332"/>
        <end position="366"/>
    </location>
</feature>
<organism evidence="4 5">
    <name type="scientific">Gnathostoma spinigerum</name>
    <dbReference type="NCBI Taxonomy" id="75299"/>
    <lineage>
        <taxon>Eukaryota</taxon>
        <taxon>Metazoa</taxon>
        <taxon>Ecdysozoa</taxon>
        <taxon>Nematoda</taxon>
        <taxon>Chromadorea</taxon>
        <taxon>Rhabditida</taxon>
        <taxon>Spirurina</taxon>
        <taxon>Gnathostomatomorpha</taxon>
        <taxon>Gnathostomatoidea</taxon>
        <taxon>Gnathostomatidae</taxon>
        <taxon>Gnathostoma</taxon>
    </lineage>
</organism>
<evidence type="ECO:0000259" key="3">
    <source>
        <dbReference type="PROSITE" id="PS51670"/>
    </source>
</evidence>
<dbReference type="InterPro" id="IPR002227">
    <property type="entry name" value="Tyrosinase_Cu-bd"/>
</dbReference>
<dbReference type="SMART" id="SM00254">
    <property type="entry name" value="ShKT"/>
    <property type="match status" value="2"/>
</dbReference>
<protein>
    <recommendedName>
        <fullName evidence="3">ShKT domain-containing protein</fullName>
    </recommendedName>
</protein>
<dbReference type="PANTHER" id="PTHR11474:SF21">
    <property type="entry name" value="SHKT DOMAIN-CONTAINING PROTEIN"/>
    <property type="match status" value="1"/>
</dbReference>
<evidence type="ECO:0000256" key="2">
    <source>
        <dbReference type="PROSITE-ProRule" id="PRU01005"/>
    </source>
</evidence>
<keyword evidence="5" id="KW-1185">Reference proteome</keyword>
<dbReference type="Gene3D" id="1.10.10.1940">
    <property type="match status" value="1"/>
</dbReference>
<comment type="caution">
    <text evidence="4">The sequence shown here is derived from an EMBL/GenBank/DDBJ whole genome shotgun (WGS) entry which is preliminary data.</text>
</comment>
<proteinExistence type="predicted"/>
<name>A0ABD6ENR7_9BILA</name>
<dbReference type="EMBL" id="JBGFUD010004646">
    <property type="protein sequence ID" value="MFH4979794.1"/>
    <property type="molecule type" value="Genomic_DNA"/>
</dbReference>
<dbReference type="Pfam" id="PF00264">
    <property type="entry name" value="Tyrosinase"/>
    <property type="match status" value="1"/>
</dbReference>
<dbReference type="AlphaFoldDB" id="A0ABD6ENR7"/>
<evidence type="ECO:0000313" key="5">
    <source>
        <dbReference type="Proteomes" id="UP001608902"/>
    </source>
</evidence>
<keyword evidence="2" id="KW-1015">Disulfide bond</keyword>
<accession>A0ABD6ENR7</accession>
<evidence type="ECO:0000256" key="1">
    <source>
        <dbReference type="ARBA" id="ARBA00022723"/>
    </source>
</evidence>
<evidence type="ECO:0000313" key="4">
    <source>
        <dbReference type="EMBL" id="MFH4979794.1"/>
    </source>
</evidence>
<dbReference type="PANTHER" id="PTHR11474">
    <property type="entry name" value="TYROSINASE FAMILY MEMBER"/>
    <property type="match status" value="1"/>
</dbReference>
<dbReference type="Gene3D" id="1.10.1280.10">
    <property type="entry name" value="Di-copper center containing domain from catechol oxidase"/>
    <property type="match status" value="1"/>
</dbReference>
<dbReference type="InterPro" id="IPR003582">
    <property type="entry name" value="ShKT_dom"/>
</dbReference>
<reference evidence="4 5" key="1">
    <citation type="submission" date="2024-08" db="EMBL/GenBank/DDBJ databases">
        <title>Gnathostoma spinigerum genome.</title>
        <authorList>
            <person name="Gonzalez-Bertolin B."/>
            <person name="Monzon S."/>
            <person name="Zaballos A."/>
            <person name="Jimenez P."/>
            <person name="Dekumyoy P."/>
            <person name="Varona S."/>
            <person name="Cuesta I."/>
            <person name="Sumanam S."/>
            <person name="Adisakwattana P."/>
            <person name="Gasser R.B."/>
            <person name="Hernandez-Gonzalez A."/>
            <person name="Young N.D."/>
            <person name="Perteguer M.J."/>
        </authorList>
    </citation>
    <scope>NUCLEOTIDE SEQUENCE [LARGE SCALE GENOMIC DNA]</scope>
    <source>
        <strain evidence="4">AL3</strain>
        <tissue evidence="4">Liver</tissue>
    </source>
</reference>
<feature type="domain" description="ShKT" evidence="3">
    <location>
        <begin position="287"/>
        <end position="321"/>
    </location>
</feature>
<feature type="domain" description="ShKT" evidence="3">
    <location>
        <begin position="332"/>
        <end position="366"/>
    </location>
</feature>
<dbReference type="PROSITE" id="PS00498">
    <property type="entry name" value="TYROSINASE_2"/>
    <property type="match status" value="1"/>
</dbReference>
<gene>
    <name evidence="4" type="ORF">AB6A40_006503</name>
</gene>
<feature type="disulfide bond" evidence="2">
    <location>
        <begin position="287"/>
        <end position="321"/>
    </location>
</feature>
<dbReference type="Pfam" id="PF01549">
    <property type="entry name" value="ShK"/>
    <property type="match status" value="2"/>
</dbReference>